<keyword evidence="12" id="KW-1185">Reference proteome</keyword>
<gene>
    <name evidence="11" type="ORF">MACH08_21130</name>
</gene>
<dbReference type="PROSITE" id="PS50109">
    <property type="entry name" value="HIS_KIN"/>
    <property type="match status" value="1"/>
</dbReference>
<comment type="caution">
    <text evidence="11">The sequence shown here is derived from an EMBL/GenBank/DDBJ whole genome shotgun (WGS) entry which is preliminary data.</text>
</comment>
<dbReference type="InterPro" id="IPR036890">
    <property type="entry name" value="HATPase_C_sf"/>
</dbReference>
<dbReference type="RefSeq" id="WP_069685342.1">
    <property type="nucleotide sequence ID" value="NZ_BSKO01000001.1"/>
</dbReference>
<dbReference type="SMART" id="SM00091">
    <property type="entry name" value="PAS"/>
    <property type="match status" value="1"/>
</dbReference>
<reference evidence="11 12" key="1">
    <citation type="submission" date="2023-02" db="EMBL/GenBank/DDBJ databases">
        <title>Oceanobacillus kimchii IFOP_LL358 isolated form Alexandrium catenella lab strain.</title>
        <authorList>
            <person name="Gajardo G."/>
            <person name="Ueki S."/>
            <person name="Maruyama F."/>
        </authorList>
    </citation>
    <scope>NUCLEOTIDE SEQUENCE [LARGE SCALE GENOMIC DNA]</scope>
    <source>
        <strain evidence="11 12">IFOP_LL358</strain>
    </source>
</reference>
<keyword evidence="8" id="KW-0902">Two-component regulatory system</keyword>
<evidence type="ECO:0000256" key="4">
    <source>
        <dbReference type="ARBA" id="ARBA00022679"/>
    </source>
</evidence>
<dbReference type="SUPFAM" id="SSF55874">
    <property type="entry name" value="ATPase domain of HSP90 chaperone/DNA topoisomerase II/histidine kinase"/>
    <property type="match status" value="1"/>
</dbReference>
<dbReference type="Pfam" id="PF00512">
    <property type="entry name" value="HisKA"/>
    <property type="match status" value="1"/>
</dbReference>
<dbReference type="SUPFAM" id="SSF55785">
    <property type="entry name" value="PYP-like sensor domain (PAS domain)"/>
    <property type="match status" value="1"/>
</dbReference>
<proteinExistence type="predicted"/>
<dbReference type="CDD" id="cd00130">
    <property type="entry name" value="PAS"/>
    <property type="match status" value="1"/>
</dbReference>
<evidence type="ECO:0000313" key="12">
    <source>
        <dbReference type="Proteomes" id="UP001275436"/>
    </source>
</evidence>
<dbReference type="Gene3D" id="3.30.450.20">
    <property type="entry name" value="PAS domain"/>
    <property type="match status" value="1"/>
</dbReference>
<dbReference type="InterPro" id="IPR035965">
    <property type="entry name" value="PAS-like_dom_sf"/>
</dbReference>
<accession>A0ABQ5TKU1</accession>
<comment type="catalytic activity">
    <reaction evidence="1">
        <text>ATP + protein L-histidine = ADP + protein N-phospho-L-histidine.</text>
        <dbReference type="EC" id="2.7.13.3"/>
    </reaction>
</comment>
<evidence type="ECO:0000313" key="11">
    <source>
        <dbReference type="EMBL" id="GLO66329.1"/>
    </source>
</evidence>
<dbReference type="InterPro" id="IPR005467">
    <property type="entry name" value="His_kinase_dom"/>
</dbReference>
<keyword evidence="7" id="KW-0067">ATP-binding</keyword>
<evidence type="ECO:0000259" key="9">
    <source>
        <dbReference type="PROSITE" id="PS50109"/>
    </source>
</evidence>
<dbReference type="PANTHER" id="PTHR43065">
    <property type="entry name" value="SENSOR HISTIDINE KINASE"/>
    <property type="match status" value="1"/>
</dbReference>
<evidence type="ECO:0000256" key="2">
    <source>
        <dbReference type="ARBA" id="ARBA00012438"/>
    </source>
</evidence>
<dbReference type="InterPro" id="IPR036097">
    <property type="entry name" value="HisK_dim/P_sf"/>
</dbReference>
<sequence>MKNKKDNYVTERNSKTPESLKNIQHATDLPDEIINWIDKKSDGIFVLLDSVGEILYITESIERILGFSPSKLVGLHWDEMVSGKDVEFARRKAELTKKTMRDFNLNVLNNDGDYVPLTCEFEYYRNVDNQTYVLVYLKDLTVKKELEDMMVRSEKMNVAGQLAAGIAHEIRNPLTSLKGFLQLLQAGVNHKEEYFNIMIEEIEKIESITSELLFISKPLTDNRSEEIISDMINDVIMLLSPQAKQKNISIMKVGSCNQAIECDRSQIKQVLINLVKNALEAMETGGEIILTSEEVGDNVIVSVIDEGIGIPEEILHKLGEPFFTTKQTGTGLGLLITKQILEAHNANFEVSNNKGKGSTFKLVF</sequence>
<evidence type="ECO:0000256" key="7">
    <source>
        <dbReference type="ARBA" id="ARBA00022840"/>
    </source>
</evidence>
<dbReference type="CDD" id="cd00075">
    <property type="entry name" value="HATPase"/>
    <property type="match status" value="1"/>
</dbReference>
<evidence type="ECO:0000259" key="10">
    <source>
        <dbReference type="PROSITE" id="PS50112"/>
    </source>
</evidence>
<dbReference type="InterPro" id="IPR004358">
    <property type="entry name" value="Sig_transdc_His_kin-like_C"/>
</dbReference>
<feature type="domain" description="PAS" evidence="10">
    <location>
        <begin position="45"/>
        <end position="74"/>
    </location>
</feature>
<dbReference type="PANTHER" id="PTHR43065:SF34">
    <property type="entry name" value="SPORULATION KINASE A"/>
    <property type="match status" value="1"/>
</dbReference>
<evidence type="ECO:0000256" key="5">
    <source>
        <dbReference type="ARBA" id="ARBA00022741"/>
    </source>
</evidence>
<dbReference type="PRINTS" id="PR00344">
    <property type="entry name" value="BCTRLSENSOR"/>
</dbReference>
<dbReference type="Proteomes" id="UP001275436">
    <property type="component" value="Unassembled WGS sequence"/>
</dbReference>
<dbReference type="Gene3D" id="3.30.565.10">
    <property type="entry name" value="Histidine kinase-like ATPase, C-terminal domain"/>
    <property type="match status" value="1"/>
</dbReference>
<dbReference type="Gene3D" id="1.10.287.130">
    <property type="match status" value="1"/>
</dbReference>
<protein>
    <recommendedName>
        <fullName evidence="2">histidine kinase</fullName>
        <ecNumber evidence="2">2.7.13.3</ecNumber>
    </recommendedName>
</protein>
<dbReference type="Pfam" id="PF13426">
    <property type="entry name" value="PAS_9"/>
    <property type="match status" value="1"/>
</dbReference>
<evidence type="ECO:0000256" key="8">
    <source>
        <dbReference type="ARBA" id="ARBA00023012"/>
    </source>
</evidence>
<dbReference type="EMBL" id="BSKO01000001">
    <property type="protein sequence ID" value="GLO66329.1"/>
    <property type="molecule type" value="Genomic_DNA"/>
</dbReference>
<dbReference type="Pfam" id="PF02518">
    <property type="entry name" value="HATPase_c"/>
    <property type="match status" value="1"/>
</dbReference>
<dbReference type="InterPro" id="IPR003594">
    <property type="entry name" value="HATPase_dom"/>
</dbReference>
<dbReference type="PROSITE" id="PS50112">
    <property type="entry name" value="PAS"/>
    <property type="match status" value="1"/>
</dbReference>
<dbReference type="InterPro" id="IPR003661">
    <property type="entry name" value="HisK_dim/P_dom"/>
</dbReference>
<dbReference type="NCBIfam" id="TIGR00229">
    <property type="entry name" value="sensory_box"/>
    <property type="match status" value="1"/>
</dbReference>
<keyword evidence="4" id="KW-0808">Transferase</keyword>
<keyword evidence="6" id="KW-0418">Kinase</keyword>
<evidence type="ECO:0000256" key="3">
    <source>
        <dbReference type="ARBA" id="ARBA00022553"/>
    </source>
</evidence>
<dbReference type="CDD" id="cd00082">
    <property type="entry name" value="HisKA"/>
    <property type="match status" value="1"/>
</dbReference>
<feature type="domain" description="Histidine kinase" evidence="9">
    <location>
        <begin position="165"/>
        <end position="364"/>
    </location>
</feature>
<dbReference type="SMART" id="SM00388">
    <property type="entry name" value="HisKA"/>
    <property type="match status" value="1"/>
</dbReference>
<keyword evidence="5" id="KW-0547">Nucleotide-binding</keyword>
<keyword evidence="3" id="KW-0597">Phosphoprotein</keyword>
<evidence type="ECO:0000256" key="6">
    <source>
        <dbReference type="ARBA" id="ARBA00022777"/>
    </source>
</evidence>
<evidence type="ECO:0000256" key="1">
    <source>
        <dbReference type="ARBA" id="ARBA00000085"/>
    </source>
</evidence>
<dbReference type="SUPFAM" id="SSF47384">
    <property type="entry name" value="Homodimeric domain of signal transducing histidine kinase"/>
    <property type="match status" value="1"/>
</dbReference>
<name>A0ABQ5TKU1_9BACI</name>
<dbReference type="InterPro" id="IPR000014">
    <property type="entry name" value="PAS"/>
</dbReference>
<dbReference type="EC" id="2.7.13.3" evidence="2"/>
<organism evidence="11 12">
    <name type="scientific">Oceanobacillus kimchii</name>
    <dbReference type="NCBI Taxonomy" id="746691"/>
    <lineage>
        <taxon>Bacteria</taxon>
        <taxon>Bacillati</taxon>
        <taxon>Bacillota</taxon>
        <taxon>Bacilli</taxon>
        <taxon>Bacillales</taxon>
        <taxon>Bacillaceae</taxon>
        <taxon>Oceanobacillus</taxon>
    </lineage>
</organism>
<dbReference type="SMART" id="SM00387">
    <property type="entry name" value="HATPase_c"/>
    <property type="match status" value="1"/>
</dbReference>